<gene>
    <name evidence="2" type="ORF">EV656_11345</name>
</gene>
<accession>A0A4R2NJ33</accession>
<dbReference type="InterPro" id="IPR008557">
    <property type="entry name" value="PhoX"/>
</dbReference>
<dbReference type="OrthoDB" id="9801383at2"/>
<dbReference type="Proteomes" id="UP000295733">
    <property type="component" value="Unassembled WGS sequence"/>
</dbReference>
<evidence type="ECO:0008006" key="4">
    <source>
        <dbReference type="Google" id="ProtNLM"/>
    </source>
</evidence>
<dbReference type="RefSeq" id="WP_132605204.1">
    <property type="nucleotide sequence ID" value="NZ_NRRP01000010.1"/>
</dbReference>
<feature type="chain" id="PRO_5020859652" description="Alkaline phosphatase" evidence="1">
    <location>
        <begin position="21"/>
        <end position="584"/>
    </location>
</feature>
<dbReference type="PANTHER" id="PTHR35399">
    <property type="entry name" value="SLR8030 PROTEIN"/>
    <property type="match status" value="1"/>
</dbReference>
<dbReference type="PANTHER" id="PTHR35399:SF2">
    <property type="entry name" value="DUF839 DOMAIN-CONTAINING PROTEIN"/>
    <property type="match status" value="1"/>
</dbReference>
<evidence type="ECO:0000313" key="2">
    <source>
        <dbReference type="EMBL" id="TCP21124.1"/>
    </source>
</evidence>
<sequence>MTRKTLLLASTALLAAPAFADSVEFAPVAFPNTDELKRAAIASESVTIDGKTAEIGYHVIARGGDKIGDGTWGLLIDKDGNPVVSADGSQHISVDTDFSSLLPVGDKLFSVSHFESRPGAMYLTELNQDADTGMLTPVWTRPVDFSAVGGLWVPCAGSVTPWTTHLGSEEYEPNAREVYEAEALEDIDDYFYPMARYFGLNPAEMSLEEFRGVFNPYTWGYPVEVAVNEAGEETVTKHYAMGRMALELAYVMPDGKTTYMSDDGTNVGFFMFVADAEGDLSAGTLYATKLTQTSGEGAGAFDMEWISLGHATADEIKAVVDQKPAFADIFDAAAPNEDGTCAEGFTSINTTNGHECLAVKEGMEIAASRLETRRYAAMMGATTELRKEEGITFDPASSTLFVAMSEIAKGMNGGAKQDVGGPDHIQLETNKCGAVYGMPVAADAEIGSDYVAQSMKAVIAGTMMDYADDSEFANNSCDIDGISNPDNVTFMTGTNTLIIGEDTGSGHQNDAIWALDMDTAELTRIMTTPYGSETTSPYYYPNINGWGYLTAVIQHPYGESDEDKLADPADAMAYFGYVGPFPAK</sequence>
<comment type="caution">
    <text evidence="2">The sequence shown here is derived from an EMBL/GenBank/DDBJ whole genome shotgun (WGS) entry which is preliminary data.</text>
</comment>
<evidence type="ECO:0000313" key="3">
    <source>
        <dbReference type="Proteomes" id="UP000295733"/>
    </source>
</evidence>
<name>A0A4R2NJ33_RHOAD</name>
<dbReference type="EMBL" id="SLXL01000013">
    <property type="protein sequence ID" value="TCP21124.1"/>
    <property type="molecule type" value="Genomic_DNA"/>
</dbReference>
<keyword evidence="1" id="KW-0732">Signal</keyword>
<organism evidence="2 3">
    <name type="scientific">Rhodovulum adriaticum</name>
    <name type="common">Rhodopseudomonas adriatica</name>
    <dbReference type="NCBI Taxonomy" id="35804"/>
    <lineage>
        <taxon>Bacteria</taxon>
        <taxon>Pseudomonadati</taxon>
        <taxon>Pseudomonadota</taxon>
        <taxon>Alphaproteobacteria</taxon>
        <taxon>Rhodobacterales</taxon>
        <taxon>Paracoccaceae</taxon>
        <taxon>Rhodovulum</taxon>
    </lineage>
</organism>
<proteinExistence type="predicted"/>
<reference evidence="2 3" key="1">
    <citation type="submission" date="2019-03" db="EMBL/GenBank/DDBJ databases">
        <title>Genomic Encyclopedia of Type Strains, Phase IV (KMG-IV): sequencing the most valuable type-strain genomes for metagenomic binning, comparative biology and taxonomic classification.</title>
        <authorList>
            <person name="Goeker M."/>
        </authorList>
    </citation>
    <scope>NUCLEOTIDE SEQUENCE [LARGE SCALE GENOMIC DNA]</scope>
    <source>
        <strain evidence="2 3">DSM 2781</strain>
    </source>
</reference>
<dbReference type="AlphaFoldDB" id="A0A4R2NJ33"/>
<protein>
    <recommendedName>
        <fullName evidence="4">Alkaline phosphatase</fullName>
    </recommendedName>
</protein>
<evidence type="ECO:0000256" key="1">
    <source>
        <dbReference type="SAM" id="SignalP"/>
    </source>
</evidence>
<keyword evidence="3" id="KW-1185">Reference proteome</keyword>
<dbReference type="Pfam" id="PF05787">
    <property type="entry name" value="PhoX"/>
    <property type="match status" value="1"/>
</dbReference>
<feature type="signal peptide" evidence="1">
    <location>
        <begin position="1"/>
        <end position="20"/>
    </location>
</feature>